<organism evidence="2 3">
    <name type="scientific">Mucilaginibacter antarcticus</name>
    <dbReference type="NCBI Taxonomy" id="1855725"/>
    <lineage>
        <taxon>Bacteria</taxon>
        <taxon>Pseudomonadati</taxon>
        <taxon>Bacteroidota</taxon>
        <taxon>Sphingobacteriia</taxon>
        <taxon>Sphingobacteriales</taxon>
        <taxon>Sphingobacteriaceae</taxon>
        <taxon>Mucilaginibacter</taxon>
    </lineage>
</organism>
<evidence type="ECO:0000313" key="3">
    <source>
        <dbReference type="Proteomes" id="UP001597601"/>
    </source>
</evidence>
<keyword evidence="3" id="KW-1185">Reference proteome</keyword>
<protein>
    <submittedName>
        <fullName evidence="2">Polymerase</fullName>
    </submittedName>
</protein>
<gene>
    <name evidence="2" type="ORF">ACFSYC_00160</name>
</gene>
<dbReference type="Proteomes" id="UP001597601">
    <property type="component" value="Unassembled WGS sequence"/>
</dbReference>
<name>A0ABW5XJE2_9SPHI</name>
<keyword evidence="1" id="KW-0732">Signal</keyword>
<dbReference type="EMBL" id="JBHUON010000001">
    <property type="protein sequence ID" value="MFD2863082.1"/>
    <property type="molecule type" value="Genomic_DNA"/>
</dbReference>
<feature type="signal peptide" evidence="1">
    <location>
        <begin position="1"/>
        <end position="22"/>
    </location>
</feature>
<comment type="caution">
    <text evidence="2">The sequence shown here is derived from an EMBL/GenBank/DDBJ whole genome shotgun (WGS) entry which is preliminary data.</text>
</comment>
<proteinExistence type="predicted"/>
<reference evidence="3" key="1">
    <citation type="journal article" date="2019" name="Int. J. Syst. Evol. Microbiol.">
        <title>The Global Catalogue of Microorganisms (GCM) 10K type strain sequencing project: providing services to taxonomists for standard genome sequencing and annotation.</title>
        <authorList>
            <consortium name="The Broad Institute Genomics Platform"/>
            <consortium name="The Broad Institute Genome Sequencing Center for Infectious Disease"/>
            <person name="Wu L."/>
            <person name="Ma J."/>
        </authorList>
    </citation>
    <scope>NUCLEOTIDE SEQUENCE [LARGE SCALE GENOMIC DNA]</scope>
    <source>
        <strain evidence="3">KCTC 52232</strain>
    </source>
</reference>
<sequence>MKKILFLLITLSVFESAQPAQAQRIVPKFIRKMYFEKDTTKRGSFVVLPVLSSAPETGVEAGGAALYSFYTDTIHRETRLSNIYAYATLTTKGQNRLNLSTNYWSPQNKYNLTAQLGRIDFPVNFYGVGNNTVKANEDYLQQKRYRLNLSALRNLGSNIYVGLVGGAYKYDLGSDNATGTLNTVIPSSDRGGGSFIYLGPSFSYDNRNNNTYTTKGIYVHAYYNLMQGVFGNNSYQGGFFNIEYVQFFALSKKLVLGIDIQEQSLTGRRSPFYLLPLMGNDEIMRGYYEGRYRDRNLLAGQAELRYRLSERIGLAAFAGSGEVFQSSFKISALKPNYGGGIRYFFDLEKGLAVRIDYGMGQQPVGEKRLSGLYVGLGQSF</sequence>
<feature type="chain" id="PRO_5047384418" evidence="1">
    <location>
        <begin position="23"/>
        <end position="380"/>
    </location>
</feature>
<evidence type="ECO:0000256" key="1">
    <source>
        <dbReference type="SAM" id="SignalP"/>
    </source>
</evidence>
<accession>A0ABW5XJE2</accession>
<evidence type="ECO:0000313" key="2">
    <source>
        <dbReference type="EMBL" id="MFD2863082.1"/>
    </source>
</evidence>
<dbReference type="RefSeq" id="WP_377122015.1">
    <property type="nucleotide sequence ID" value="NZ_JBHUON010000001.1"/>
</dbReference>
<dbReference type="Gene3D" id="2.40.160.50">
    <property type="entry name" value="membrane protein fhac: a member of the omp85/tpsb transporter family"/>
    <property type="match status" value="1"/>
</dbReference>